<protein>
    <submittedName>
        <fullName evidence="2">Pol polyprotein</fullName>
    </submittedName>
</protein>
<proteinExistence type="predicted"/>
<evidence type="ECO:0000313" key="3">
    <source>
        <dbReference type="Proteomes" id="UP000735302"/>
    </source>
</evidence>
<dbReference type="InterPro" id="IPR041588">
    <property type="entry name" value="Integrase_H2C2"/>
</dbReference>
<comment type="caution">
    <text evidence="2">The sequence shown here is derived from an EMBL/GenBank/DDBJ whole genome shotgun (WGS) entry which is preliminary data.</text>
</comment>
<dbReference type="AlphaFoldDB" id="A0AAV4DJX3"/>
<evidence type="ECO:0000313" key="2">
    <source>
        <dbReference type="EMBL" id="GFO44563.1"/>
    </source>
</evidence>
<feature type="domain" description="Integrase zinc-binding" evidence="1">
    <location>
        <begin position="49"/>
        <end position="78"/>
    </location>
</feature>
<dbReference type="Proteomes" id="UP000735302">
    <property type="component" value="Unassembled WGS sequence"/>
</dbReference>
<evidence type="ECO:0000259" key="1">
    <source>
        <dbReference type="Pfam" id="PF17921"/>
    </source>
</evidence>
<dbReference type="Pfam" id="PF17921">
    <property type="entry name" value="Integrase_H2C2"/>
    <property type="match status" value="1"/>
</dbReference>
<name>A0AAV4DJX3_9GAST</name>
<organism evidence="2 3">
    <name type="scientific">Plakobranchus ocellatus</name>
    <dbReference type="NCBI Taxonomy" id="259542"/>
    <lineage>
        <taxon>Eukaryota</taxon>
        <taxon>Metazoa</taxon>
        <taxon>Spiralia</taxon>
        <taxon>Lophotrochozoa</taxon>
        <taxon>Mollusca</taxon>
        <taxon>Gastropoda</taxon>
        <taxon>Heterobranchia</taxon>
        <taxon>Euthyneura</taxon>
        <taxon>Panpulmonata</taxon>
        <taxon>Sacoglossa</taxon>
        <taxon>Placobranchoidea</taxon>
        <taxon>Plakobranchidae</taxon>
        <taxon>Plakobranchus</taxon>
    </lineage>
</organism>
<reference evidence="2 3" key="1">
    <citation type="journal article" date="2021" name="Elife">
        <title>Chloroplast acquisition without the gene transfer in kleptoplastic sea slugs, Plakobranchus ocellatus.</title>
        <authorList>
            <person name="Maeda T."/>
            <person name="Takahashi S."/>
            <person name="Yoshida T."/>
            <person name="Shimamura S."/>
            <person name="Takaki Y."/>
            <person name="Nagai Y."/>
            <person name="Toyoda A."/>
            <person name="Suzuki Y."/>
            <person name="Arimoto A."/>
            <person name="Ishii H."/>
            <person name="Satoh N."/>
            <person name="Nishiyama T."/>
            <person name="Hasebe M."/>
            <person name="Maruyama T."/>
            <person name="Minagawa J."/>
            <person name="Obokata J."/>
            <person name="Shigenobu S."/>
        </authorList>
    </citation>
    <scope>NUCLEOTIDE SEQUENCE [LARGE SCALE GENOMIC DNA]</scope>
</reference>
<accession>A0AAV4DJX3</accession>
<dbReference type="EMBL" id="BLXT01007959">
    <property type="protein sequence ID" value="GFO44563.1"/>
    <property type="molecule type" value="Genomic_DNA"/>
</dbReference>
<gene>
    <name evidence="2" type="ORF">PoB_007106800</name>
</gene>
<sequence>MVILEEGKISGCKISPPPYDQSHQRRKRTRRKCLGRSTGFGGREESKAFGGHLGFYTTEENIFSRVWWPSICKDLRKYKYIKASNRSQPRVPLLQKRSEQLHPVDIPPYPWSLIGVDIHKRLLLHGGRC</sequence>
<keyword evidence="3" id="KW-1185">Reference proteome</keyword>